<comment type="similarity">
    <text evidence="1">Belongs to the N(4)/N(6)-methyltransferase family.</text>
</comment>
<dbReference type="SMART" id="SM00507">
    <property type="entry name" value="HNHc"/>
    <property type="match status" value="1"/>
</dbReference>
<dbReference type="GO" id="GO:0008170">
    <property type="term" value="F:N-methyltransferase activity"/>
    <property type="evidence" value="ECO:0007669"/>
    <property type="project" value="InterPro"/>
</dbReference>
<dbReference type="InterPro" id="IPR002052">
    <property type="entry name" value="DNA_methylase_N6_adenine_CS"/>
</dbReference>
<evidence type="ECO:0000256" key="3">
    <source>
        <dbReference type="ARBA" id="ARBA00022679"/>
    </source>
</evidence>
<dbReference type="Gene3D" id="3.40.50.150">
    <property type="entry name" value="Vaccinia Virus protein VP39"/>
    <property type="match status" value="1"/>
</dbReference>
<keyword evidence="2" id="KW-0489">Methyltransferase</keyword>
<dbReference type="InterPro" id="IPR002711">
    <property type="entry name" value="HNH"/>
</dbReference>
<dbReference type="GO" id="GO:0008270">
    <property type="term" value="F:zinc ion binding"/>
    <property type="evidence" value="ECO:0007669"/>
    <property type="project" value="InterPro"/>
</dbReference>
<dbReference type="Proteomes" id="UP000242590">
    <property type="component" value="Unassembled WGS sequence"/>
</dbReference>
<evidence type="ECO:0000256" key="4">
    <source>
        <dbReference type="ARBA" id="ARBA00022691"/>
    </source>
</evidence>
<evidence type="ECO:0000256" key="2">
    <source>
        <dbReference type="ARBA" id="ARBA00022603"/>
    </source>
</evidence>
<name>A0A1T1D6V9_9SYNE</name>
<dbReference type="GO" id="GO:0032259">
    <property type="term" value="P:methylation"/>
    <property type="evidence" value="ECO:0007669"/>
    <property type="project" value="UniProtKB-KW"/>
</dbReference>
<keyword evidence="4" id="KW-0949">S-adenosyl-L-methionine</keyword>
<gene>
    <name evidence="6" type="ORF">BV53_00075</name>
</gene>
<evidence type="ECO:0000313" key="6">
    <source>
        <dbReference type="EMBL" id="OOV36609.1"/>
    </source>
</evidence>
<dbReference type="InterPro" id="IPR029063">
    <property type="entry name" value="SAM-dependent_MTases_sf"/>
</dbReference>
<organism evidence="6 7">
    <name type="scientific">Candidatus Synechococcus spongiarum LMB bulk15N</name>
    <dbReference type="NCBI Taxonomy" id="1943583"/>
    <lineage>
        <taxon>Bacteria</taxon>
        <taxon>Bacillati</taxon>
        <taxon>Cyanobacteriota</taxon>
        <taxon>Cyanophyceae</taxon>
        <taxon>Synechococcales</taxon>
        <taxon>Synechococcaceae</taxon>
        <taxon>Synechococcus</taxon>
    </lineage>
</organism>
<dbReference type="InterPro" id="IPR002295">
    <property type="entry name" value="N4/N6-MTase_EcoPI_Mod-like"/>
</dbReference>
<evidence type="ECO:0000259" key="5">
    <source>
        <dbReference type="SMART" id="SM00507"/>
    </source>
</evidence>
<reference evidence="6 7" key="1">
    <citation type="submission" date="2017-02" db="EMBL/GenBank/DDBJ databases">
        <title>Draft Genome Sequences of 'Candidatus Synechococcus spongiarum', Cyanobacterial Symbionts of the Mediterranean Sponge Aplysina aerophoba from two locations.</title>
        <authorList>
            <person name="Slaby B.M."/>
            <person name="Hentschel U."/>
        </authorList>
    </citation>
    <scope>NUCLEOTIDE SEQUENCE [LARGE SCALE GENOMIC DNA]</scope>
    <source>
        <strain evidence="6">LMB bulk15N</strain>
    </source>
</reference>
<dbReference type="EMBL" id="MWLE01000003">
    <property type="protein sequence ID" value="OOV36609.1"/>
    <property type="molecule type" value="Genomic_DNA"/>
</dbReference>
<dbReference type="InterPro" id="IPR003615">
    <property type="entry name" value="HNH_nuc"/>
</dbReference>
<dbReference type="Gene3D" id="1.10.30.50">
    <property type="match status" value="1"/>
</dbReference>
<evidence type="ECO:0000313" key="7">
    <source>
        <dbReference type="Proteomes" id="UP000242590"/>
    </source>
</evidence>
<dbReference type="REBASE" id="200670">
    <property type="entry name" value="M.SspLMB152ORF75P"/>
</dbReference>
<dbReference type="SUPFAM" id="SSF53335">
    <property type="entry name" value="S-adenosyl-L-methionine-dependent methyltransferases"/>
    <property type="match status" value="1"/>
</dbReference>
<dbReference type="GO" id="GO:0004519">
    <property type="term" value="F:endonuclease activity"/>
    <property type="evidence" value="ECO:0007669"/>
    <property type="project" value="InterPro"/>
</dbReference>
<dbReference type="PRINTS" id="PR00506">
    <property type="entry name" value="D21N6MTFRASE"/>
</dbReference>
<protein>
    <recommendedName>
        <fullName evidence="5">HNH nuclease domain-containing protein</fullName>
    </recommendedName>
</protein>
<dbReference type="CDD" id="cd00085">
    <property type="entry name" value="HNHc"/>
    <property type="match status" value="1"/>
</dbReference>
<comment type="caution">
    <text evidence="6">The sequence shown here is derived from an EMBL/GenBank/DDBJ whole genome shotgun (WGS) entry which is preliminary data.</text>
</comment>
<keyword evidence="3" id="KW-0808">Transferase</keyword>
<dbReference type="Pfam" id="PF01844">
    <property type="entry name" value="HNH"/>
    <property type="match status" value="1"/>
</dbReference>
<dbReference type="InterPro" id="IPR002941">
    <property type="entry name" value="DNA_methylase_N4/N6"/>
</dbReference>
<dbReference type="AlphaFoldDB" id="A0A1T1D6V9"/>
<sequence>MEQHSTKPAKKDKANDGIPNWSNQTIWTGDNLGIMRGMNSASVDLIYLDPPFNSNANYAAPIGSQAAGAEFKDTWTLQELDIAWLDLIEAKHPPLSRVIHASMKDSDKSYLIYMAVRLLEIHRLLKPAGSIYLHCDPTMSHYLKIMMDAIFGQRKFKNEVIWSYRTGGVSKRYFARKHDVLLFYAADEATFNMQTEKAYTKAKNRKPGLVNYGAGGAMFYEDEDGVYNLVAMRDVWEVPYVNSQAKERTGYPTQKPLRLLQRIIRASSNEGDMVLDPFCGCATACIAAQTENRQWAGIDISSKATELVQQRMHNELDLFFQGSIRTDIPSRTDLGKLPRYNCLKNRELLYGQQKGYCGGCATHFEFRNLEVDHIISPKKGGTDHISNLQLLCGNCNRVKGDRGMEYLRTKLQLGKLRHL</sequence>
<accession>A0A1T1D6V9</accession>
<dbReference type="GO" id="GO:0003677">
    <property type="term" value="F:DNA binding"/>
    <property type="evidence" value="ECO:0007669"/>
    <property type="project" value="InterPro"/>
</dbReference>
<proteinExistence type="inferred from homology"/>
<dbReference type="Pfam" id="PF01555">
    <property type="entry name" value="N6_N4_Mtase"/>
    <property type="match status" value="1"/>
</dbReference>
<feature type="domain" description="HNH nuclease" evidence="5">
    <location>
        <begin position="344"/>
        <end position="397"/>
    </location>
</feature>
<evidence type="ECO:0000256" key="1">
    <source>
        <dbReference type="ARBA" id="ARBA00006594"/>
    </source>
</evidence>
<dbReference type="PROSITE" id="PS00092">
    <property type="entry name" value="N6_MTASE"/>
    <property type="match status" value="1"/>
</dbReference>